<dbReference type="RefSeq" id="WP_129005368.1">
    <property type="nucleotide sequence ID" value="NZ_SDHZ01000003.1"/>
</dbReference>
<feature type="coiled-coil region" evidence="4">
    <location>
        <begin position="25"/>
        <end position="52"/>
    </location>
</feature>
<dbReference type="Proteomes" id="UP000290545">
    <property type="component" value="Unassembled WGS sequence"/>
</dbReference>
<protein>
    <submittedName>
        <fullName evidence="8">Efflux RND transporter periplasmic adaptor subunit</fullName>
    </submittedName>
</protein>
<feature type="domain" description="CusB-like beta-barrel" evidence="6">
    <location>
        <begin position="230"/>
        <end position="301"/>
    </location>
</feature>
<evidence type="ECO:0000259" key="5">
    <source>
        <dbReference type="Pfam" id="PF25917"/>
    </source>
</evidence>
<dbReference type="AlphaFoldDB" id="A0A4Q1D2A5"/>
<dbReference type="Gene3D" id="2.40.420.20">
    <property type="match status" value="1"/>
</dbReference>
<dbReference type="GO" id="GO:0015562">
    <property type="term" value="F:efflux transmembrane transporter activity"/>
    <property type="evidence" value="ECO:0007669"/>
    <property type="project" value="TreeGrafter"/>
</dbReference>
<dbReference type="NCBIfam" id="TIGR01730">
    <property type="entry name" value="RND_mfp"/>
    <property type="match status" value="1"/>
</dbReference>
<evidence type="ECO:0000259" key="7">
    <source>
        <dbReference type="Pfam" id="PF25967"/>
    </source>
</evidence>
<dbReference type="InterPro" id="IPR058792">
    <property type="entry name" value="Beta-barrel_RND_2"/>
</dbReference>
<evidence type="ECO:0000256" key="4">
    <source>
        <dbReference type="SAM" id="Coils"/>
    </source>
</evidence>
<dbReference type="Pfam" id="PF25917">
    <property type="entry name" value="BSH_RND"/>
    <property type="match status" value="1"/>
</dbReference>
<organism evidence="8 9">
    <name type="scientific">Filimonas effusa</name>
    <dbReference type="NCBI Taxonomy" id="2508721"/>
    <lineage>
        <taxon>Bacteria</taxon>
        <taxon>Pseudomonadati</taxon>
        <taxon>Bacteroidota</taxon>
        <taxon>Chitinophagia</taxon>
        <taxon>Chitinophagales</taxon>
        <taxon>Chitinophagaceae</taxon>
        <taxon>Filimonas</taxon>
    </lineage>
</organism>
<comment type="caution">
    <text evidence="8">The sequence shown here is derived from an EMBL/GenBank/DDBJ whole genome shotgun (WGS) entry which is preliminary data.</text>
</comment>
<dbReference type="PROSITE" id="PS51257">
    <property type="entry name" value="PROKAR_LIPOPROTEIN"/>
    <property type="match status" value="1"/>
</dbReference>
<proteinExistence type="inferred from homology"/>
<sequence length="381" mass="41679">MQKLVHITLFACMLAAISCGKKTTLDEKKAELEKLKKEQISVNDKVSKLEAEIIKIDPAALPEKPKLVALEVVKPEAFTHYIDLQGTVTSDDIAWVTPQNQGGQVKAIYVKQGDYVKKGQLLLKLDNEAARTQLGPLEVQLENAKDMLRRRQNLWDQGIGAEVELISAKTAVSNLQKQIDAVNVSVGQYNVYAPSNGVAETVSIRVGETFNAAGATVKGIQIVNTGTLKVSANVPENYIGRVKEGSTVLVSFPDLNKKLNVKVSVVGKTIGATTRSFYIEAKLPGDQQLKPNQVALVQLQDYAVNNAITAPVNTMQSDDKGKFIMLAIQEPNKQWRARKRTVVPGELYGDKIEIKSGLQPGDQVVTDGYQSLYEGQLLTTH</sequence>
<evidence type="ECO:0000259" key="6">
    <source>
        <dbReference type="Pfam" id="PF25954"/>
    </source>
</evidence>
<accession>A0A4Q1D2A5</accession>
<dbReference type="InterPro" id="IPR006143">
    <property type="entry name" value="RND_pump_MFP"/>
</dbReference>
<keyword evidence="4" id="KW-0175">Coiled coil</keyword>
<dbReference type="SUPFAM" id="SSF111369">
    <property type="entry name" value="HlyD-like secretion proteins"/>
    <property type="match status" value="1"/>
</dbReference>
<dbReference type="Gene3D" id="2.40.30.170">
    <property type="match status" value="1"/>
</dbReference>
<feature type="domain" description="Multidrug resistance protein MdtA-like barrel-sandwich hybrid" evidence="5">
    <location>
        <begin position="94"/>
        <end position="215"/>
    </location>
</feature>
<dbReference type="PANTHER" id="PTHR30469">
    <property type="entry name" value="MULTIDRUG RESISTANCE PROTEIN MDTA"/>
    <property type="match status" value="1"/>
</dbReference>
<reference evidence="8 9" key="1">
    <citation type="submission" date="2019-01" db="EMBL/GenBank/DDBJ databases">
        <title>Filimonas sp. strain TTM-71.</title>
        <authorList>
            <person name="Chen W.-M."/>
        </authorList>
    </citation>
    <scope>NUCLEOTIDE SEQUENCE [LARGE SCALE GENOMIC DNA]</scope>
    <source>
        <strain evidence="8 9">TTM-71</strain>
    </source>
</reference>
<dbReference type="OrthoDB" id="9806939at2"/>
<evidence type="ECO:0000313" key="8">
    <source>
        <dbReference type="EMBL" id="RXK81971.1"/>
    </source>
</evidence>
<evidence type="ECO:0000256" key="1">
    <source>
        <dbReference type="ARBA" id="ARBA00004196"/>
    </source>
</evidence>
<gene>
    <name evidence="8" type="ORF">ESB13_19520</name>
</gene>
<dbReference type="InterPro" id="IPR058627">
    <property type="entry name" value="MdtA-like_C"/>
</dbReference>
<dbReference type="Pfam" id="PF25967">
    <property type="entry name" value="RND-MFP_C"/>
    <property type="match status" value="1"/>
</dbReference>
<dbReference type="GO" id="GO:1990281">
    <property type="term" value="C:efflux pump complex"/>
    <property type="evidence" value="ECO:0007669"/>
    <property type="project" value="TreeGrafter"/>
</dbReference>
<dbReference type="InterPro" id="IPR058625">
    <property type="entry name" value="MdtA-like_BSH"/>
</dbReference>
<keyword evidence="3" id="KW-0813">Transport</keyword>
<keyword evidence="9" id="KW-1185">Reference proteome</keyword>
<dbReference type="PANTHER" id="PTHR30469:SF15">
    <property type="entry name" value="HLYD FAMILY OF SECRETION PROTEINS"/>
    <property type="match status" value="1"/>
</dbReference>
<dbReference type="EMBL" id="SDHZ01000003">
    <property type="protein sequence ID" value="RXK81971.1"/>
    <property type="molecule type" value="Genomic_DNA"/>
</dbReference>
<dbReference type="Gene3D" id="1.10.287.470">
    <property type="entry name" value="Helix hairpin bin"/>
    <property type="match status" value="1"/>
</dbReference>
<comment type="subcellular location">
    <subcellularLocation>
        <location evidence="1">Cell envelope</location>
    </subcellularLocation>
</comment>
<dbReference type="Gene3D" id="2.40.50.100">
    <property type="match status" value="1"/>
</dbReference>
<evidence type="ECO:0000313" key="9">
    <source>
        <dbReference type="Proteomes" id="UP000290545"/>
    </source>
</evidence>
<evidence type="ECO:0000256" key="3">
    <source>
        <dbReference type="ARBA" id="ARBA00022448"/>
    </source>
</evidence>
<evidence type="ECO:0000256" key="2">
    <source>
        <dbReference type="ARBA" id="ARBA00009477"/>
    </source>
</evidence>
<name>A0A4Q1D2A5_9BACT</name>
<feature type="domain" description="Multidrug resistance protein MdtA-like C-terminal permuted SH3" evidence="7">
    <location>
        <begin position="306"/>
        <end position="370"/>
    </location>
</feature>
<dbReference type="Pfam" id="PF25954">
    <property type="entry name" value="Beta-barrel_RND_2"/>
    <property type="match status" value="1"/>
</dbReference>
<comment type="similarity">
    <text evidence="2">Belongs to the membrane fusion protein (MFP) (TC 8.A.1) family.</text>
</comment>